<dbReference type="PROSITE" id="PS51766">
    <property type="entry name" value="DOCKERIN"/>
    <property type="match status" value="1"/>
</dbReference>
<dbReference type="Gene3D" id="1.10.1330.10">
    <property type="entry name" value="Dockerin domain"/>
    <property type="match status" value="1"/>
</dbReference>
<proteinExistence type="predicted"/>
<dbReference type="CDD" id="cd14256">
    <property type="entry name" value="Dockerin_I"/>
    <property type="match status" value="1"/>
</dbReference>
<comment type="caution">
    <text evidence="3">The sequence shown here is derived from an EMBL/GenBank/DDBJ whole genome shotgun (WGS) entry which is preliminary data.</text>
</comment>
<feature type="chain" id="PRO_5037036420" evidence="1">
    <location>
        <begin position="26"/>
        <end position="410"/>
    </location>
</feature>
<evidence type="ECO:0000313" key="3">
    <source>
        <dbReference type="EMBL" id="MBK6089504.1"/>
    </source>
</evidence>
<evidence type="ECO:0000313" key="4">
    <source>
        <dbReference type="Proteomes" id="UP000633365"/>
    </source>
</evidence>
<dbReference type="InterPro" id="IPR036439">
    <property type="entry name" value="Dockerin_dom_sf"/>
</dbReference>
<dbReference type="EMBL" id="JAEQMG010000140">
    <property type="protein sequence ID" value="MBK6089504.1"/>
    <property type="molecule type" value="Genomic_DNA"/>
</dbReference>
<gene>
    <name evidence="3" type="ORF">JKK62_12785</name>
</gene>
<dbReference type="AlphaFoldDB" id="A0A935C2Y0"/>
<dbReference type="GO" id="GO:0000272">
    <property type="term" value="P:polysaccharide catabolic process"/>
    <property type="evidence" value="ECO:0007669"/>
    <property type="project" value="InterPro"/>
</dbReference>
<keyword evidence="1" id="KW-0732">Signal</keyword>
<dbReference type="InterPro" id="IPR002105">
    <property type="entry name" value="Dockerin_1_rpt"/>
</dbReference>
<feature type="signal peptide" evidence="1">
    <location>
        <begin position="1"/>
        <end position="25"/>
    </location>
</feature>
<dbReference type="GO" id="GO:0004553">
    <property type="term" value="F:hydrolase activity, hydrolyzing O-glycosyl compounds"/>
    <property type="evidence" value="ECO:0007669"/>
    <property type="project" value="InterPro"/>
</dbReference>
<feature type="domain" description="Dockerin" evidence="2">
    <location>
        <begin position="32"/>
        <end position="119"/>
    </location>
</feature>
<name>A0A935C2Y0_9FIRM</name>
<keyword evidence="4" id="KW-1185">Reference proteome</keyword>
<reference evidence="3" key="1">
    <citation type="submission" date="2021-01" db="EMBL/GenBank/DDBJ databases">
        <title>Genome public.</title>
        <authorList>
            <person name="Liu C."/>
            <person name="Sun Q."/>
        </authorList>
    </citation>
    <scope>NUCLEOTIDE SEQUENCE</scope>
    <source>
        <strain evidence="3">M6</strain>
    </source>
</reference>
<evidence type="ECO:0000259" key="2">
    <source>
        <dbReference type="PROSITE" id="PS51766"/>
    </source>
</evidence>
<dbReference type="RefSeq" id="WP_201428225.1">
    <property type="nucleotide sequence ID" value="NZ_JAEQMG010000140.1"/>
</dbReference>
<evidence type="ECO:0000256" key="1">
    <source>
        <dbReference type="SAM" id="SignalP"/>
    </source>
</evidence>
<protein>
    <submittedName>
        <fullName evidence="3">Dockerin type I repeat-containing protein</fullName>
    </submittedName>
</protein>
<dbReference type="Proteomes" id="UP000633365">
    <property type="component" value="Unassembled WGS sequence"/>
</dbReference>
<organism evidence="3 4">
    <name type="scientific">Ruminococcus difficilis</name>
    <dbReference type="NCBI Taxonomy" id="2763069"/>
    <lineage>
        <taxon>Bacteria</taxon>
        <taxon>Bacillati</taxon>
        <taxon>Bacillota</taxon>
        <taxon>Clostridia</taxon>
        <taxon>Eubacteriales</taxon>
        <taxon>Oscillospiraceae</taxon>
        <taxon>Ruminococcus</taxon>
    </lineage>
</organism>
<sequence>MKKRIISALLSATLLLTPCVFSVSAEETAKPDSYLFGDANFDSYVTIYDVTRLQRYLAEYNIEEAPVYGGRYTKDGSLMTTEAIIEYACDVNNDGHADIQDATLIQKYLAGLDVKDTNLGKIAFEWRDAEYRNVYPNKEVEVVDEEAYDEQKLVIDKETITIKHPIYKSGYDCICNDCDMVMRWNNGKAFTSTEILNHLNSHTNTNQLPTLTPNLARYYVDAYGQKRPVGPGYSVWVTFKDENGNLYKKDMPYDESLPLYHGNGSNGSYRYTYTTNIPTGEYEEIKVPARVPVYTSGEAYIATATGEVLYHADGVAWTPSEFGWFIERRAQEGYDNGLSGQELIAYTGRIEKQWTDKIPTGEFTDQPLEGCYHYEMVHHDAVTHTKEITDYDAEPIDKKLIKPEGYYAVQ</sequence>
<dbReference type="Pfam" id="PF00404">
    <property type="entry name" value="Dockerin_1"/>
    <property type="match status" value="1"/>
</dbReference>
<dbReference type="SUPFAM" id="SSF63446">
    <property type="entry name" value="Type I dockerin domain"/>
    <property type="match status" value="1"/>
</dbReference>
<accession>A0A935C2Y0</accession>
<dbReference type="InterPro" id="IPR016134">
    <property type="entry name" value="Dockerin_dom"/>
</dbReference>